<name>A0ACC0A389_CATRO</name>
<evidence type="ECO:0000313" key="2">
    <source>
        <dbReference type="Proteomes" id="UP001060085"/>
    </source>
</evidence>
<reference evidence="2" key="1">
    <citation type="journal article" date="2023" name="Nat. Plants">
        <title>Single-cell RNA sequencing provides a high-resolution roadmap for understanding the multicellular compartmentation of specialized metabolism.</title>
        <authorList>
            <person name="Sun S."/>
            <person name="Shen X."/>
            <person name="Li Y."/>
            <person name="Li Y."/>
            <person name="Wang S."/>
            <person name="Li R."/>
            <person name="Zhang H."/>
            <person name="Shen G."/>
            <person name="Guo B."/>
            <person name="Wei J."/>
            <person name="Xu J."/>
            <person name="St-Pierre B."/>
            <person name="Chen S."/>
            <person name="Sun C."/>
        </authorList>
    </citation>
    <scope>NUCLEOTIDE SEQUENCE [LARGE SCALE GENOMIC DNA]</scope>
</reference>
<dbReference type="Proteomes" id="UP001060085">
    <property type="component" value="Linkage Group LG07"/>
</dbReference>
<gene>
    <name evidence="1" type="ORF">M9H77_31730</name>
</gene>
<sequence length="85" mass="8640">MSYYAQTNVAANQGTSPAVEGYGQPAAGGAYVVPPPAGYPSKDGQDHSATQAAHNQSTISSSRGDGFWKGCCAALCCCCVLDACF</sequence>
<evidence type="ECO:0000313" key="1">
    <source>
        <dbReference type="EMBL" id="KAI5654543.1"/>
    </source>
</evidence>
<organism evidence="1 2">
    <name type="scientific">Catharanthus roseus</name>
    <name type="common">Madagascar periwinkle</name>
    <name type="synonym">Vinca rosea</name>
    <dbReference type="NCBI Taxonomy" id="4058"/>
    <lineage>
        <taxon>Eukaryota</taxon>
        <taxon>Viridiplantae</taxon>
        <taxon>Streptophyta</taxon>
        <taxon>Embryophyta</taxon>
        <taxon>Tracheophyta</taxon>
        <taxon>Spermatophyta</taxon>
        <taxon>Magnoliopsida</taxon>
        <taxon>eudicotyledons</taxon>
        <taxon>Gunneridae</taxon>
        <taxon>Pentapetalae</taxon>
        <taxon>asterids</taxon>
        <taxon>lamiids</taxon>
        <taxon>Gentianales</taxon>
        <taxon>Apocynaceae</taxon>
        <taxon>Rauvolfioideae</taxon>
        <taxon>Vinceae</taxon>
        <taxon>Catharanthinae</taxon>
        <taxon>Catharanthus</taxon>
    </lineage>
</organism>
<dbReference type="EMBL" id="CM044707">
    <property type="protein sequence ID" value="KAI5654543.1"/>
    <property type="molecule type" value="Genomic_DNA"/>
</dbReference>
<keyword evidence="2" id="KW-1185">Reference proteome</keyword>
<protein>
    <submittedName>
        <fullName evidence="1">Uncharacterized protein</fullName>
    </submittedName>
</protein>
<proteinExistence type="predicted"/>
<comment type="caution">
    <text evidence="1">The sequence shown here is derived from an EMBL/GenBank/DDBJ whole genome shotgun (WGS) entry which is preliminary data.</text>
</comment>
<accession>A0ACC0A389</accession>